<accession>A0A5Q2MEQ2</accession>
<feature type="chain" id="PRO_5039654790" description="Solute-binding protein family 5 domain-containing protein" evidence="1">
    <location>
        <begin position="21"/>
        <end position="519"/>
    </location>
</feature>
<dbReference type="AlphaFoldDB" id="A0A5Q2MEQ2"/>
<feature type="signal peptide" evidence="1">
    <location>
        <begin position="1"/>
        <end position="20"/>
    </location>
</feature>
<dbReference type="EMBL" id="CP045737">
    <property type="protein sequence ID" value="QGG41594.1"/>
    <property type="molecule type" value="Genomic_DNA"/>
</dbReference>
<evidence type="ECO:0000256" key="1">
    <source>
        <dbReference type="SAM" id="SignalP"/>
    </source>
</evidence>
<evidence type="ECO:0000259" key="2">
    <source>
        <dbReference type="Pfam" id="PF00496"/>
    </source>
</evidence>
<dbReference type="Proteomes" id="UP000392064">
    <property type="component" value="Chromosome"/>
</dbReference>
<name>A0A5Q2MEQ2_9ACTN</name>
<dbReference type="GO" id="GO:0015833">
    <property type="term" value="P:peptide transport"/>
    <property type="evidence" value="ECO:0007669"/>
    <property type="project" value="TreeGrafter"/>
</dbReference>
<dbReference type="InterPro" id="IPR039424">
    <property type="entry name" value="SBP_5"/>
</dbReference>
<dbReference type="SUPFAM" id="SSF53850">
    <property type="entry name" value="Periplasmic binding protein-like II"/>
    <property type="match status" value="1"/>
</dbReference>
<dbReference type="InterPro" id="IPR000914">
    <property type="entry name" value="SBP_5_dom"/>
</dbReference>
<dbReference type="PANTHER" id="PTHR30290">
    <property type="entry name" value="PERIPLASMIC BINDING COMPONENT OF ABC TRANSPORTER"/>
    <property type="match status" value="1"/>
</dbReference>
<evidence type="ECO:0000313" key="4">
    <source>
        <dbReference type="Proteomes" id="UP000392064"/>
    </source>
</evidence>
<reference evidence="3 4" key="1">
    <citation type="submission" date="2019-11" db="EMBL/GenBank/DDBJ databases">
        <authorList>
            <person name="Li J."/>
        </authorList>
    </citation>
    <scope>NUCLEOTIDE SEQUENCE [LARGE SCALE GENOMIC DNA]</scope>
    <source>
        <strain evidence="3 4">MF47</strain>
    </source>
</reference>
<protein>
    <recommendedName>
        <fullName evidence="2">Solute-binding protein family 5 domain-containing protein</fullName>
    </recommendedName>
</protein>
<evidence type="ECO:0000313" key="3">
    <source>
        <dbReference type="EMBL" id="QGG41594.1"/>
    </source>
</evidence>
<gene>
    <name evidence="3" type="ORF">GEV26_09615</name>
</gene>
<keyword evidence="4" id="KW-1185">Reference proteome</keyword>
<dbReference type="KEGG" id="aef:GEV26_09615"/>
<organism evidence="3 4">
    <name type="scientific">Aeromicrobium yanjiei</name>
    <dbReference type="NCBI Taxonomy" id="2662028"/>
    <lineage>
        <taxon>Bacteria</taxon>
        <taxon>Bacillati</taxon>
        <taxon>Actinomycetota</taxon>
        <taxon>Actinomycetes</taxon>
        <taxon>Propionibacteriales</taxon>
        <taxon>Nocardioidaceae</taxon>
        <taxon>Aeromicrobium</taxon>
    </lineage>
</organism>
<dbReference type="RefSeq" id="WP_153652862.1">
    <property type="nucleotide sequence ID" value="NZ_CP045737.1"/>
</dbReference>
<dbReference type="CDD" id="cd00995">
    <property type="entry name" value="PBP2_NikA_DppA_OppA_like"/>
    <property type="match status" value="1"/>
</dbReference>
<dbReference type="PROSITE" id="PS51257">
    <property type="entry name" value="PROKAR_LIPOPROTEIN"/>
    <property type="match status" value="1"/>
</dbReference>
<dbReference type="Pfam" id="PF00496">
    <property type="entry name" value="SBP_bac_5"/>
    <property type="match status" value="1"/>
</dbReference>
<feature type="domain" description="Solute-binding protein family 5" evidence="2">
    <location>
        <begin position="85"/>
        <end position="433"/>
    </location>
</feature>
<sequence length="519" mass="55975">MRRSSTPLTMLVAAAMLALAACSGGSTDEAAPASKDVDRNGTLKVAMNYPPYPLDPHKAASTQASFPFTTLVYDNLTRMGPDLQLEPMLATKWEFSDDNTSVTFTLRDDVTFSDGEKLDANAVKLSMERAMNLPDSTVAVFFPMVESIEVVDAQNIKFNTNRSAADLPYVLSGAEGGIVSPAALDNDDLDVKPVGSGAYVLDKFTSGQNASFNRREDYWDKEAAPAKRIEMTGIVSNATRINAMRSGQYDMSVNKLDQVKQLDALPKKFTTTYYRPAVTYAFIFNTGSEKVSDLRVRQALNHAVDREAINTSLLGGKCEPTTQPLPEVYEGHLEKSPVDYTYDPQKARAMLKDAGVADGLKLVAVVGANISPETSIAETLQAQFKEVGVDLEVRELAGTQLYPAWADGAADGFVSVKPTQPNGAMTLANQYLNPARFPGGTPPEFGEAVNKAYDPKLSDEERVATLEAASRITVEQAFDVNICALPTVIAASDKVVGADTMGRSGFVGIPDLRYVGVTK</sequence>
<dbReference type="Gene3D" id="3.10.105.10">
    <property type="entry name" value="Dipeptide-binding Protein, Domain 3"/>
    <property type="match status" value="1"/>
</dbReference>
<dbReference type="GO" id="GO:1904680">
    <property type="term" value="F:peptide transmembrane transporter activity"/>
    <property type="evidence" value="ECO:0007669"/>
    <property type="project" value="TreeGrafter"/>
</dbReference>
<dbReference type="Gene3D" id="3.40.190.10">
    <property type="entry name" value="Periplasmic binding protein-like II"/>
    <property type="match status" value="1"/>
</dbReference>
<proteinExistence type="predicted"/>
<keyword evidence="1" id="KW-0732">Signal</keyword>